<reference evidence="2" key="1">
    <citation type="journal article" date="2014" name="Genome Biol. Evol.">
        <title>Pangenome evidence for extensive interdomain horizontal transfer affecting lineage core and shell genes in uncultured planktonic thaumarchaeota and euryarchaeota.</title>
        <authorList>
            <person name="Deschamps P."/>
            <person name="Zivanovic Y."/>
            <person name="Moreira D."/>
            <person name="Rodriguez-Valera F."/>
            <person name="Lopez-Garcia P."/>
        </authorList>
    </citation>
    <scope>NUCLEOTIDE SEQUENCE</scope>
</reference>
<organism evidence="2">
    <name type="scientific">uncultured marine group II/III euryarchaeote KM3_149_G01</name>
    <dbReference type="NCBI Taxonomy" id="1457886"/>
    <lineage>
        <taxon>Archaea</taxon>
        <taxon>Methanobacteriati</taxon>
        <taxon>Methanobacteriota</taxon>
        <taxon>environmental samples</taxon>
    </lineage>
</organism>
<feature type="region of interest" description="Disordered" evidence="1">
    <location>
        <begin position="73"/>
        <end position="111"/>
    </location>
</feature>
<feature type="compositionally biased region" description="Low complexity" evidence="1">
    <location>
        <begin position="75"/>
        <end position="90"/>
    </location>
</feature>
<dbReference type="EMBL" id="KF900625">
    <property type="protein sequence ID" value="AIF01597.1"/>
    <property type="molecule type" value="Genomic_DNA"/>
</dbReference>
<evidence type="ECO:0000256" key="1">
    <source>
        <dbReference type="SAM" id="MobiDB-lite"/>
    </source>
</evidence>
<name>A0A075GI52_9EURY</name>
<sequence length="137" mass="14469">MSEDSSGWKVSASLFPVLTPTTSSPCMAATVADSLCDSNRGARMNTPGKSRPRMVASRVLWNESACRPYALRSMSASTRGSPPSRGSASSIAPAQVPSTGRDESERIHSKRAGRSLDVSWFPVSRIVVDSPPGSTIA</sequence>
<dbReference type="AlphaFoldDB" id="A0A075GI52"/>
<accession>A0A075GI52</accession>
<protein>
    <submittedName>
        <fullName evidence="2">Uncharacterized protein</fullName>
    </submittedName>
</protein>
<evidence type="ECO:0000313" key="2">
    <source>
        <dbReference type="EMBL" id="AIF01597.1"/>
    </source>
</evidence>
<proteinExistence type="predicted"/>